<dbReference type="SUPFAM" id="SSF51971">
    <property type="entry name" value="Nucleotide-binding domain"/>
    <property type="match status" value="1"/>
</dbReference>
<dbReference type="RefSeq" id="WP_381536301.1">
    <property type="nucleotide sequence ID" value="NZ_JBHUGI010000014.1"/>
</dbReference>
<organism evidence="7 8">
    <name type="scientific">Sporosarcina siberiensis</name>
    <dbReference type="NCBI Taxonomy" id="1365606"/>
    <lineage>
        <taxon>Bacteria</taxon>
        <taxon>Bacillati</taxon>
        <taxon>Bacillota</taxon>
        <taxon>Bacilli</taxon>
        <taxon>Bacillales</taxon>
        <taxon>Caryophanaceae</taxon>
        <taxon>Sporosarcina</taxon>
    </lineage>
</organism>
<sequence length="457" mass="50739">MSKSLWLSTAYPLDNFPTLQTDIQCDVCIVGGGLSGIANAYFLAKEGKKVILLEKNKILEGATGNSTGKFTAQHTLIYGKLIKKFGIEAARLYYDINIEALNFGKSFTGSDELVDVDSILYSQTKSGTDLLKYEAEAYESLGIPGEFGRYTELPVRMDATLALMNECQIHPVRFGQKLAQLAIEAGAQIFEDSGVLLMDLKENELTLHSHQKVRFKKLVLCTHYPIETLRSMQTMKLSVNRSYIVAAEADILLHGQYISVDFPKRSIRTARIDGKTYFLLSGESHPAGATGNTQVRYDQLFSEVQENFGLSDFTHAWSTQDPQTPDMIPYAGILSSGMPHVYLSTGYRKWGLSNSLVCARIISDLIVGRRNFATELFSPTRTNFGTSLLQALKNTGHVTKEFAIGFTSRRDSPTCTHMGCKTRWNSADETWDCPCHGSRFRKDGSVLEGPATKPLDL</sequence>
<dbReference type="PANTHER" id="PTHR13847">
    <property type="entry name" value="SARCOSINE DEHYDROGENASE-RELATED"/>
    <property type="match status" value="1"/>
</dbReference>
<accession>A0ABW4SDX3</accession>
<keyword evidence="2" id="KW-0479">Metal-binding</keyword>
<dbReference type="Pfam" id="PF01266">
    <property type="entry name" value="DAO"/>
    <property type="match status" value="1"/>
</dbReference>
<keyword evidence="1" id="KW-0001">2Fe-2S</keyword>
<dbReference type="Pfam" id="PF00355">
    <property type="entry name" value="Rieske"/>
    <property type="match status" value="1"/>
</dbReference>
<evidence type="ECO:0000259" key="6">
    <source>
        <dbReference type="PROSITE" id="PS51296"/>
    </source>
</evidence>
<keyword evidence="5" id="KW-1015">Disulfide bond</keyword>
<dbReference type="InterPro" id="IPR006076">
    <property type="entry name" value="FAD-dep_OxRdtase"/>
</dbReference>
<keyword evidence="4" id="KW-0411">Iron-sulfur</keyword>
<gene>
    <name evidence="7" type="ORF">ACFSFY_06135</name>
</gene>
<dbReference type="Gene3D" id="2.102.10.10">
    <property type="entry name" value="Rieske [2Fe-2S] iron-sulphur domain"/>
    <property type="match status" value="1"/>
</dbReference>
<keyword evidence="8" id="KW-1185">Reference proteome</keyword>
<feature type="domain" description="Rieske" evidence="6">
    <location>
        <begin position="412"/>
        <end position="457"/>
    </location>
</feature>
<evidence type="ECO:0000256" key="3">
    <source>
        <dbReference type="ARBA" id="ARBA00023004"/>
    </source>
</evidence>
<dbReference type="PROSITE" id="PS51296">
    <property type="entry name" value="RIESKE"/>
    <property type="match status" value="1"/>
</dbReference>
<dbReference type="Gene3D" id="3.30.9.10">
    <property type="entry name" value="D-Amino Acid Oxidase, subunit A, domain 2"/>
    <property type="match status" value="1"/>
</dbReference>
<evidence type="ECO:0000256" key="1">
    <source>
        <dbReference type="ARBA" id="ARBA00022714"/>
    </source>
</evidence>
<evidence type="ECO:0000256" key="4">
    <source>
        <dbReference type="ARBA" id="ARBA00023014"/>
    </source>
</evidence>
<dbReference type="InterPro" id="IPR036922">
    <property type="entry name" value="Rieske_2Fe-2S_sf"/>
</dbReference>
<dbReference type="Gene3D" id="3.50.50.60">
    <property type="entry name" value="FAD/NAD(P)-binding domain"/>
    <property type="match status" value="1"/>
</dbReference>
<name>A0ABW4SDX3_9BACL</name>
<comment type="caution">
    <text evidence="7">The sequence shown here is derived from an EMBL/GenBank/DDBJ whole genome shotgun (WGS) entry which is preliminary data.</text>
</comment>
<evidence type="ECO:0000256" key="2">
    <source>
        <dbReference type="ARBA" id="ARBA00022723"/>
    </source>
</evidence>
<keyword evidence="3" id="KW-0408">Iron</keyword>
<evidence type="ECO:0000313" key="8">
    <source>
        <dbReference type="Proteomes" id="UP001597218"/>
    </source>
</evidence>
<dbReference type="InterPro" id="IPR017941">
    <property type="entry name" value="Rieske_2Fe-2S"/>
</dbReference>
<proteinExistence type="predicted"/>
<reference evidence="8" key="1">
    <citation type="journal article" date="2019" name="Int. J. Syst. Evol. Microbiol.">
        <title>The Global Catalogue of Microorganisms (GCM) 10K type strain sequencing project: providing services to taxonomists for standard genome sequencing and annotation.</title>
        <authorList>
            <consortium name="The Broad Institute Genomics Platform"/>
            <consortium name="The Broad Institute Genome Sequencing Center for Infectious Disease"/>
            <person name="Wu L."/>
            <person name="Ma J."/>
        </authorList>
    </citation>
    <scope>NUCLEOTIDE SEQUENCE [LARGE SCALE GENOMIC DNA]</scope>
    <source>
        <strain evidence="8">CGMCC 4.7177</strain>
    </source>
</reference>
<dbReference type="InterPro" id="IPR036188">
    <property type="entry name" value="FAD/NAD-bd_sf"/>
</dbReference>
<dbReference type="PANTHER" id="PTHR13847:SF274">
    <property type="entry name" value="RIESKE 2FE-2S IRON-SULFUR PROTEIN YHFW-RELATED"/>
    <property type="match status" value="1"/>
</dbReference>
<dbReference type="InterPro" id="IPR005805">
    <property type="entry name" value="Rieske_Fe-S_prot_C"/>
</dbReference>
<dbReference type="PRINTS" id="PR00162">
    <property type="entry name" value="RIESKE"/>
</dbReference>
<protein>
    <submittedName>
        <fullName evidence="7">FAD-dependent oxidoreductase</fullName>
    </submittedName>
</protein>
<dbReference type="Proteomes" id="UP001597218">
    <property type="component" value="Unassembled WGS sequence"/>
</dbReference>
<evidence type="ECO:0000313" key="7">
    <source>
        <dbReference type="EMBL" id="MFD1927643.1"/>
    </source>
</evidence>
<dbReference type="SUPFAM" id="SSF50022">
    <property type="entry name" value="ISP domain"/>
    <property type="match status" value="1"/>
</dbReference>
<dbReference type="EMBL" id="JBHUGI010000014">
    <property type="protein sequence ID" value="MFD1927643.1"/>
    <property type="molecule type" value="Genomic_DNA"/>
</dbReference>
<evidence type="ECO:0000256" key="5">
    <source>
        <dbReference type="ARBA" id="ARBA00023157"/>
    </source>
</evidence>